<proteinExistence type="predicted"/>
<feature type="transmembrane region" description="Helical" evidence="1">
    <location>
        <begin position="5"/>
        <end position="24"/>
    </location>
</feature>
<dbReference type="EMBL" id="CP034160">
    <property type="protein sequence ID" value="AZI55038.1"/>
    <property type="molecule type" value="Genomic_DNA"/>
</dbReference>
<sequence>MRRIYYVPGILSAVMIPILFWFYGNRELQKPIPNVIDLGLPHKVHSTSSKEEKNRIYQNSFEPYRSWNYKKIIVKPNTARQNSNYYVSELKKLQQRNQKETGIEFIINDENSYDDFISILNDCHISKQEMYGVDMDKTWHLFVLVNYKDPKKIDRGYDIVYGNDNIIYDYKESDYLQGFQKLSYQISQLPKQAFYFIFGFLIFLNISMLSIKESFQKH</sequence>
<dbReference type="KEGG" id="eva:EIB75_07180"/>
<name>A0A3G8ZCQ7_9FLAO</name>
<keyword evidence="1" id="KW-1133">Transmembrane helix</keyword>
<keyword evidence="1" id="KW-0812">Transmembrane</keyword>
<evidence type="ECO:0000313" key="3">
    <source>
        <dbReference type="Proteomes" id="UP000272316"/>
    </source>
</evidence>
<dbReference type="AlphaFoldDB" id="A0A3G8ZCQ7"/>
<reference evidence="3" key="1">
    <citation type="submission" date="2018-11" db="EMBL/GenBank/DDBJ databases">
        <title>Proposal to divide the Flavobacteriaceae and reorganize its genera based on Amino Acid Identity values calculated from whole genome sequences.</title>
        <authorList>
            <person name="Nicholson A.C."/>
            <person name="Gulvik C.A."/>
            <person name="Whitney A.M."/>
            <person name="Sheth M."/>
            <person name="Batra D."/>
            <person name="Pryor J."/>
            <person name="Bernardet J.-F."/>
            <person name="Hugo C."/>
            <person name="Kampfer P."/>
            <person name="Newman J.D."/>
            <person name="McQuiston J.R."/>
        </authorList>
    </citation>
    <scope>NUCLEOTIDE SEQUENCE [LARGE SCALE GENOMIC DNA]</scope>
    <source>
        <strain evidence="3">H6466</strain>
    </source>
</reference>
<evidence type="ECO:0000313" key="2">
    <source>
        <dbReference type="EMBL" id="AZI55038.1"/>
    </source>
</evidence>
<accession>A0A3G8ZCQ7</accession>
<evidence type="ECO:0000256" key="1">
    <source>
        <dbReference type="SAM" id="Phobius"/>
    </source>
</evidence>
<gene>
    <name evidence="2" type="ORF">EIB75_07180</name>
</gene>
<protein>
    <submittedName>
        <fullName evidence="2">Uncharacterized protein</fullName>
    </submittedName>
</protein>
<feature type="transmembrane region" description="Helical" evidence="1">
    <location>
        <begin position="193"/>
        <end position="211"/>
    </location>
</feature>
<organism evidence="2 3">
    <name type="scientific">Epilithonimonas vandammei</name>
    <dbReference type="NCBI Taxonomy" id="2487072"/>
    <lineage>
        <taxon>Bacteria</taxon>
        <taxon>Pseudomonadati</taxon>
        <taxon>Bacteroidota</taxon>
        <taxon>Flavobacteriia</taxon>
        <taxon>Flavobacteriales</taxon>
        <taxon>Weeksellaceae</taxon>
        <taxon>Chryseobacterium group</taxon>
        <taxon>Epilithonimonas</taxon>
    </lineage>
</organism>
<keyword evidence="1" id="KW-0472">Membrane</keyword>
<dbReference type="RefSeq" id="WP_124986202.1">
    <property type="nucleotide sequence ID" value="NZ_CP034160.1"/>
</dbReference>
<dbReference type="Proteomes" id="UP000272316">
    <property type="component" value="Chromosome"/>
</dbReference>